<accession>A0A8K1CUE4</accession>
<keyword evidence="4" id="KW-0808">Transferase</keyword>
<keyword evidence="13" id="KW-1185">Reference proteome</keyword>
<evidence type="ECO:0000313" key="12">
    <source>
        <dbReference type="EMBL" id="TMW68438.1"/>
    </source>
</evidence>
<evidence type="ECO:0000256" key="6">
    <source>
        <dbReference type="ARBA" id="ARBA00022777"/>
    </source>
</evidence>
<sequence>METRMALKRPRSAGDTANGAANGAAHHHAEALPMYHAASVSSGNVVVVGMLQKASLNCAGMALVRVFQGHVELLGWQPPLGTYFSVYSPKWSSLMVISGLARDAVANGAATGKGGVLDAEYQAPFDQVHRKLFASLEPQIASMTFDMKEEQAADKLAQRIAETYPIVLVFHVLPRSHGNVMCYYEPPSKQDALLPGFKIVVTKEEQQRVLAFGNEDASAHQPVVKEHEWKPSTQVLRELLVGDPSRTIHISHGWSSTVQRVEQSLLGADSPQRIVVCGGKDVGKSTFCRYLVNRLLSYYDVVAFIDTDLGQPELTPPGVVSMHALTAPLLGPGFTHMRAPLRSFFCGGTNPGTNPLYYIKAVKSLLRLYGRKWGDQSVKGTARRSFVPLVINTDGWVKSMGHDLLCSVIQDASPSHVVQLLSTTKSKQFDVPSGPWTIHSVEPWDPVSATIQAPRSSKEMRLYRLLSYFLSHSPCLLPRDQLQNLHVITEKDRLRDQTGHAFAALRPFVVSFDAVDIAFAGSSVPPSQVLFSLNCSILGLCINMNRVAPTEAPADGEPRPPRIQLEPVHAPCVGVGLVRAIDAKRRCLYVLTPVRPELLAQVNLLVRGSITLEPLFPGINASTALPFVVTDVIASEGTGSAAMQSRNNLKRKRDDKA</sequence>
<dbReference type="InterPro" id="IPR027417">
    <property type="entry name" value="P-loop_NTPase"/>
</dbReference>
<dbReference type="Proteomes" id="UP000794436">
    <property type="component" value="Unassembled WGS sequence"/>
</dbReference>
<reference evidence="12" key="1">
    <citation type="submission" date="2019-03" db="EMBL/GenBank/DDBJ databases">
        <title>Long read genome sequence of the mycoparasitic Pythium oligandrum ATCC 38472 isolated from sugarbeet rhizosphere.</title>
        <authorList>
            <person name="Gaulin E."/>
        </authorList>
    </citation>
    <scope>NUCLEOTIDE SEQUENCE</scope>
    <source>
        <strain evidence="12">ATCC 38472_TT</strain>
    </source>
</reference>
<dbReference type="EMBL" id="SPLM01000002">
    <property type="protein sequence ID" value="TMW68438.1"/>
    <property type="molecule type" value="Genomic_DNA"/>
</dbReference>
<dbReference type="SUPFAM" id="SSF52540">
    <property type="entry name" value="P-loop containing nucleoside triphosphate hydrolases"/>
    <property type="match status" value="1"/>
</dbReference>
<keyword evidence="3" id="KW-0698">rRNA processing</keyword>
<dbReference type="InterPro" id="IPR032319">
    <property type="entry name" value="CLP1_P"/>
</dbReference>
<comment type="subcellular location">
    <subcellularLocation>
        <location evidence="1">Nucleus</location>
        <location evidence="1">Nucleolus</location>
    </subcellularLocation>
</comment>
<feature type="region of interest" description="Disordered" evidence="9">
    <location>
        <begin position="1"/>
        <end position="22"/>
    </location>
</feature>
<dbReference type="AlphaFoldDB" id="A0A8K1CUE4"/>
<dbReference type="Pfam" id="PF25467">
    <property type="entry name" value="NOL9_C"/>
    <property type="match status" value="1"/>
</dbReference>
<protein>
    <submittedName>
        <fullName evidence="12">Uncharacterized protein</fullName>
    </submittedName>
</protein>
<dbReference type="GO" id="GO:0005730">
    <property type="term" value="C:nucleolus"/>
    <property type="evidence" value="ECO:0007669"/>
    <property type="project" value="UniProtKB-SubCell"/>
</dbReference>
<evidence type="ECO:0000259" key="10">
    <source>
        <dbReference type="Pfam" id="PF16575"/>
    </source>
</evidence>
<evidence type="ECO:0000313" key="13">
    <source>
        <dbReference type="Proteomes" id="UP000794436"/>
    </source>
</evidence>
<name>A0A8K1CUE4_PYTOL</name>
<proteinExistence type="inferred from homology"/>
<keyword evidence="6" id="KW-0418">Kinase</keyword>
<gene>
    <name evidence="12" type="ORF">Poli38472_005906</name>
</gene>
<dbReference type="OrthoDB" id="2405412at2759"/>
<evidence type="ECO:0000256" key="1">
    <source>
        <dbReference type="ARBA" id="ARBA00004604"/>
    </source>
</evidence>
<evidence type="ECO:0000256" key="7">
    <source>
        <dbReference type="ARBA" id="ARBA00022840"/>
    </source>
</evidence>
<evidence type="ECO:0000259" key="11">
    <source>
        <dbReference type="Pfam" id="PF25467"/>
    </source>
</evidence>
<dbReference type="PANTHER" id="PTHR12755">
    <property type="entry name" value="CLEAVAGE/POLYADENYLATION FACTOR IA SUBUNIT CLP1P"/>
    <property type="match status" value="1"/>
</dbReference>
<dbReference type="GO" id="GO:0051731">
    <property type="term" value="F:polynucleotide 5'-hydroxyl-kinase activity"/>
    <property type="evidence" value="ECO:0007669"/>
    <property type="project" value="InterPro"/>
</dbReference>
<dbReference type="InterPro" id="IPR045116">
    <property type="entry name" value="Clp1/Grc3"/>
</dbReference>
<evidence type="ECO:0000256" key="3">
    <source>
        <dbReference type="ARBA" id="ARBA00022552"/>
    </source>
</evidence>
<evidence type="ECO:0000256" key="2">
    <source>
        <dbReference type="ARBA" id="ARBA00011003"/>
    </source>
</evidence>
<feature type="compositionally biased region" description="Basic residues" evidence="9">
    <location>
        <begin position="1"/>
        <end position="11"/>
    </location>
</feature>
<keyword evidence="7" id="KW-0067">ATP-binding</keyword>
<keyword evidence="8" id="KW-0539">Nucleus</keyword>
<feature type="domain" description="NOL9 C-terminal" evidence="11">
    <location>
        <begin position="504"/>
        <end position="611"/>
    </location>
</feature>
<dbReference type="GO" id="GO:0005524">
    <property type="term" value="F:ATP binding"/>
    <property type="evidence" value="ECO:0007669"/>
    <property type="project" value="UniProtKB-KW"/>
</dbReference>
<evidence type="ECO:0000256" key="9">
    <source>
        <dbReference type="SAM" id="MobiDB-lite"/>
    </source>
</evidence>
<evidence type="ECO:0000256" key="5">
    <source>
        <dbReference type="ARBA" id="ARBA00022741"/>
    </source>
</evidence>
<dbReference type="Gene3D" id="3.40.50.300">
    <property type="entry name" value="P-loop containing nucleotide triphosphate hydrolases"/>
    <property type="match status" value="1"/>
</dbReference>
<dbReference type="PANTHER" id="PTHR12755:SF3">
    <property type="entry name" value="POLYNUCLEOTIDE 5'-HYDROXYL-KINASE NOL9"/>
    <property type="match status" value="1"/>
</dbReference>
<evidence type="ECO:0000256" key="8">
    <source>
        <dbReference type="ARBA" id="ARBA00023242"/>
    </source>
</evidence>
<feature type="domain" description="Clp1 P-loop" evidence="10">
    <location>
        <begin position="278"/>
        <end position="469"/>
    </location>
</feature>
<evidence type="ECO:0000256" key="4">
    <source>
        <dbReference type="ARBA" id="ARBA00022679"/>
    </source>
</evidence>
<comment type="similarity">
    <text evidence="2">Belongs to the Clp1 family. NOL9/GRC3 subfamily.</text>
</comment>
<dbReference type="InterPro" id="IPR057570">
    <property type="entry name" value="NOL9_C"/>
</dbReference>
<dbReference type="GO" id="GO:0000448">
    <property type="term" value="P:cleavage in ITS2 between 5.8S rRNA and LSU-rRNA of tricistronic rRNA transcript (SSU-rRNA, 5.8S rRNA, LSU-rRNA)"/>
    <property type="evidence" value="ECO:0007669"/>
    <property type="project" value="TreeGrafter"/>
</dbReference>
<comment type="caution">
    <text evidence="12">The sequence shown here is derived from an EMBL/GenBank/DDBJ whole genome shotgun (WGS) entry which is preliminary data.</text>
</comment>
<organism evidence="12 13">
    <name type="scientific">Pythium oligandrum</name>
    <name type="common">Mycoparasitic fungus</name>
    <dbReference type="NCBI Taxonomy" id="41045"/>
    <lineage>
        <taxon>Eukaryota</taxon>
        <taxon>Sar</taxon>
        <taxon>Stramenopiles</taxon>
        <taxon>Oomycota</taxon>
        <taxon>Peronosporomycetes</taxon>
        <taxon>Pythiales</taxon>
        <taxon>Pythiaceae</taxon>
        <taxon>Pythium</taxon>
    </lineage>
</organism>
<dbReference type="Pfam" id="PF16575">
    <property type="entry name" value="CLP1_P"/>
    <property type="match status" value="1"/>
</dbReference>
<keyword evidence="5" id="KW-0547">Nucleotide-binding</keyword>